<evidence type="ECO:0000256" key="1">
    <source>
        <dbReference type="SAM" id="Phobius"/>
    </source>
</evidence>
<name>A0A940NRZ9_9BACI</name>
<dbReference type="AlphaFoldDB" id="A0A940NRZ9"/>
<keyword evidence="1" id="KW-1133">Transmembrane helix</keyword>
<comment type="caution">
    <text evidence="2">The sequence shown here is derived from an EMBL/GenBank/DDBJ whole genome shotgun (WGS) entry which is preliminary data.</text>
</comment>
<dbReference type="Proteomes" id="UP000682134">
    <property type="component" value="Unassembled WGS sequence"/>
</dbReference>
<dbReference type="EMBL" id="JAGIYQ010000001">
    <property type="protein sequence ID" value="MBP0723823.1"/>
    <property type="molecule type" value="Genomic_DNA"/>
</dbReference>
<feature type="transmembrane region" description="Helical" evidence="1">
    <location>
        <begin position="55"/>
        <end position="73"/>
    </location>
</feature>
<keyword evidence="3" id="KW-1185">Reference proteome</keyword>
<proteinExistence type="predicted"/>
<evidence type="ECO:0000313" key="3">
    <source>
        <dbReference type="Proteomes" id="UP000682134"/>
    </source>
</evidence>
<evidence type="ECO:0000313" key="2">
    <source>
        <dbReference type="EMBL" id="MBP0723823.1"/>
    </source>
</evidence>
<feature type="transmembrane region" description="Helical" evidence="1">
    <location>
        <begin position="6"/>
        <end position="25"/>
    </location>
</feature>
<accession>A0A940NRZ9</accession>
<gene>
    <name evidence="2" type="ORF">J5Y03_01335</name>
</gene>
<keyword evidence="1" id="KW-0472">Membrane</keyword>
<dbReference type="RefSeq" id="WP_209401617.1">
    <property type="nucleotide sequence ID" value="NZ_JAGIYQ010000001.1"/>
</dbReference>
<keyword evidence="1" id="KW-0812">Transmembrane</keyword>
<protein>
    <submittedName>
        <fullName evidence="2">Uncharacterized protein</fullName>
    </submittedName>
</protein>
<feature type="transmembrane region" description="Helical" evidence="1">
    <location>
        <begin position="32"/>
        <end position="49"/>
    </location>
</feature>
<organism evidence="2 3">
    <name type="scientific">Gottfriedia endophytica</name>
    <dbReference type="NCBI Taxonomy" id="2820819"/>
    <lineage>
        <taxon>Bacteria</taxon>
        <taxon>Bacillati</taxon>
        <taxon>Bacillota</taxon>
        <taxon>Bacilli</taxon>
        <taxon>Bacillales</taxon>
        <taxon>Bacillaceae</taxon>
        <taxon>Gottfriedia</taxon>
    </lineage>
</organism>
<reference evidence="2" key="1">
    <citation type="submission" date="2021-04" db="EMBL/GenBank/DDBJ databases">
        <title>Genome seq and assembly of Bacillus sp.</title>
        <authorList>
            <person name="Chhetri G."/>
        </authorList>
    </citation>
    <scope>NUCLEOTIDE SEQUENCE</scope>
    <source>
        <strain evidence="2">RG28</strain>
    </source>
</reference>
<sequence length="86" mass="10352">MHSNLLHEFVFWFLLILTLLLFYLGVKRKKPVLILLSGFASIPFTYYLYIKNNTLKLICIVPILLFIYSFILYKQKKHYKDDFDIS</sequence>